<proteinExistence type="predicted"/>
<evidence type="ECO:0000313" key="2">
    <source>
        <dbReference type="Proteomes" id="UP001243375"/>
    </source>
</evidence>
<dbReference type="EMBL" id="JASBWU010000004">
    <property type="protein sequence ID" value="KAJ9122450.1"/>
    <property type="molecule type" value="Genomic_DNA"/>
</dbReference>
<protein>
    <submittedName>
        <fullName evidence="1">Uncharacterized protein</fullName>
    </submittedName>
</protein>
<sequence>MFLIRSVYRTIELSEGYTGYLNTHEPYFYLLDTLPLWLGISVYVWFWPPKYLTEDTRIIPSVSSGGDVEYTSDVPVIASAETSNSQLGSLTPSVKEKAGLVDVEKRST</sequence>
<reference evidence="1" key="1">
    <citation type="submission" date="2023-04" db="EMBL/GenBank/DDBJ databases">
        <title>Draft Genome sequencing of Naganishia species isolated from polar environments using Oxford Nanopore Technology.</title>
        <authorList>
            <person name="Leo P."/>
            <person name="Venkateswaran K."/>
        </authorList>
    </citation>
    <scope>NUCLEOTIDE SEQUENCE</scope>
    <source>
        <strain evidence="1">MNA-CCFEE 5425</strain>
    </source>
</reference>
<gene>
    <name evidence="1" type="ORF">QFC22_001875</name>
</gene>
<dbReference type="Proteomes" id="UP001243375">
    <property type="component" value="Unassembled WGS sequence"/>
</dbReference>
<accession>A0ACC2XFS0</accession>
<organism evidence="1 2">
    <name type="scientific">Naganishia vaughanmartiniae</name>
    <dbReference type="NCBI Taxonomy" id="1424756"/>
    <lineage>
        <taxon>Eukaryota</taxon>
        <taxon>Fungi</taxon>
        <taxon>Dikarya</taxon>
        <taxon>Basidiomycota</taxon>
        <taxon>Agaricomycotina</taxon>
        <taxon>Tremellomycetes</taxon>
        <taxon>Filobasidiales</taxon>
        <taxon>Filobasidiaceae</taxon>
        <taxon>Naganishia</taxon>
    </lineage>
</organism>
<keyword evidence="2" id="KW-1185">Reference proteome</keyword>
<evidence type="ECO:0000313" key="1">
    <source>
        <dbReference type="EMBL" id="KAJ9122450.1"/>
    </source>
</evidence>
<comment type="caution">
    <text evidence="1">The sequence shown here is derived from an EMBL/GenBank/DDBJ whole genome shotgun (WGS) entry which is preliminary data.</text>
</comment>
<name>A0ACC2XFS0_9TREE</name>